<comment type="caution">
    <text evidence="1">The sequence shown here is derived from an EMBL/GenBank/DDBJ whole genome shotgun (WGS) entry which is preliminary data.</text>
</comment>
<proteinExistence type="predicted"/>
<reference evidence="1" key="1">
    <citation type="journal article" date="2014" name="Int. J. Syst. Evol. Microbiol.">
        <title>Complete genome sequence of Corynebacterium casei LMG S-19264T (=DSM 44701T), isolated from a smear-ripened cheese.</title>
        <authorList>
            <consortium name="US DOE Joint Genome Institute (JGI-PGF)"/>
            <person name="Walter F."/>
            <person name="Albersmeier A."/>
            <person name="Kalinowski J."/>
            <person name="Ruckert C."/>
        </authorList>
    </citation>
    <scope>NUCLEOTIDE SEQUENCE</scope>
    <source>
        <strain evidence="1">CGMCC 1.16548</strain>
    </source>
</reference>
<dbReference type="EMBL" id="BNAI01000002">
    <property type="protein sequence ID" value="GHF12462.1"/>
    <property type="molecule type" value="Genomic_DNA"/>
</dbReference>
<dbReference type="Proteomes" id="UP000617531">
    <property type="component" value="Unassembled WGS sequence"/>
</dbReference>
<evidence type="ECO:0000313" key="2">
    <source>
        <dbReference type="Proteomes" id="UP000617531"/>
    </source>
</evidence>
<reference evidence="1" key="2">
    <citation type="submission" date="2020-09" db="EMBL/GenBank/DDBJ databases">
        <authorList>
            <person name="Sun Q."/>
            <person name="Zhou Y."/>
        </authorList>
    </citation>
    <scope>NUCLEOTIDE SEQUENCE</scope>
    <source>
        <strain evidence="1">CGMCC 1.16548</strain>
    </source>
</reference>
<gene>
    <name evidence="1" type="ORF">GCM10011600_11540</name>
</gene>
<accession>A0A8J3LZB1</accession>
<keyword evidence="2" id="KW-1185">Reference proteome</keyword>
<evidence type="ECO:0000313" key="1">
    <source>
        <dbReference type="EMBL" id="GHF12462.1"/>
    </source>
</evidence>
<dbReference type="RefSeq" id="WP_191282537.1">
    <property type="nucleotide sequence ID" value="NZ_BNAI01000002.1"/>
</dbReference>
<sequence length="87" mass="10312">MLDRSQIDAAIFRVAVAAFTYYPDKPNREPGYTLDEDLDWCMRPLRHLPEAPRREMREQIASLVTDPSADRQAFIRRLQRYVENTEQ</sequence>
<name>A0A8J3LZB1_9MICO</name>
<organism evidence="1 2">
    <name type="scientific">Pseudolysinimonas yzui</name>
    <dbReference type="NCBI Taxonomy" id="2708254"/>
    <lineage>
        <taxon>Bacteria</taxon>
        <taxon>Bacillati</taxon>
        <taxon>Actinomycetota</taxon>
        <taxon>Actinomycetes</taxon>
        <taxon>Micrococcales</taxon>
        <taxon>Microbacteriaceae</taxon>
        <taxon>Pseudolysinimonas</taxon>
    </lineage>
</organism>
<dbReference type="AlphaFoldDB" id="A0A8J3LZB1"/>
<protein>
    <submittedName>
        <fullName evidence="1">Uncharacterized protein</fullName>
    </submittedName>
</protein>